<dbReference type="OrthoDB" id="10390419at2759"/>
<dbReference type="KEGG" id="dpte:113790834"/>
<keyword evidence="2" id="KW-0472">Membrane</keyword>
<keyword evidence="2" id="KW-1133">Transmembrane helix</keyword>
<dbReference type="RefSeq" id="XP_027196341.1">
    <property type="nucleotide sequence ID" value="XM_027340540.1"/>
</dbReference>
<name>A0A6P6XU29_DERPT</name>
<evidence type="ECO:0000313" key="3">
    <source>
        <dbReference type="Proteomes" id="UP000515146"/>
    </source>
</evidence>
<proteinExistence type="predicted"/>
<organism evidence="3 4">
    <name type="scientific">Dermatophagoides pteronyssinus</name>
    <name type="common">European house dust mite</name>
    <dbReference type="NCBI Taxonomy" id="6956"/>
    <lineage>
        <taxon>Eukaryota</taxon>
        <taxon>Metazoa</taxon>
        <taxon>Ecdysozoa</taxon>
        <taxon>Arthropoda</taxon>
        <taxon>Chelicerata</taxon>
        <taxon>Arachnida</taxon>
        <taxon>Acari</taxon>
        <taxon>Acariformes</taxon>
        <taxon>Sarcoptiformes</taxon>
        <taxon>Astigmata</taxon>
        <taxon>Psoroptidia</taxon>
        <taxon>Analgoidea</taxon>
        <taxon>Pyroglyphidae</taxon>
        <taxon>Dermatophagoidinae</taxon>
        <taxon>Dermatophagoides</taxon>
    </lineage>
</organism>
<dbReference type="AlphaFoldDB" id="A0A6P6XU29"/>
<gene>
    <name evidence="4" type="primary">LOC113790834</name>
</gene>
<dbReference type="InParanoid" id="A0A6P6XU29"/>
<sequence length="135" mass="15062">MSLNLCTCISVMNRKRKKDRRHIAHYRSYHFAKYLGLIGSLIICLGLGLWFMVRPEAVEAKLIATITVTAIGLIVFFIATILFFKSAYHTFMEQRKQSDNTTPTTSPSATKAPQSLLSVPSSPKSSSSPSSNTRY</sequence>
<evidence type="ECO:0000256" key="2">
    <source>
        <dbReference type="SAM" id="Phobius"/>
    </source>
</evidence>
<feature type="compositionally biased region" description="Low complexity" evidence="1">
    <location>
        <begin position="101"/>
        <end position="135"/>
    </location>
</feature>
<keyword evidence="3" id="KW-1185">Reference proteome</keyword>
<feature type="transmembrane region" description="Helical" evidence="2">
    <location>
        <begin position="63"/>
        <end position="84"/>
    </location>
</feature>
<reference evidence="4" key="1">
    <citation type="submission" date="2025-08" db="UniProtKB">
        <authorList>
            <consortium name="RefSeq"/>
        </authorList>
    </citation>
    <scope>IDENTIFICATION</scope>
    <source>
        <strain evidence="4">Airmid</strain>
    </source>
</reference>
<accession>A0A6P6XU29</accession>
<dbReference type="GeneID" id="113790834"/>
<keyword evidence="2" id="KW-0812">Transmembrane</keyword>
<dbReference type="Proteomes" id="UP000515146">
    <property type="component" value="Unplaced"/>
</dbReference>
<protein>
    <submittedName>
        <fullName evidence="4">Uncharacterized protein LOC113790834</fullName>
    </submittedName>
</protein>
<evidence type="ECO:0000256" key="1">
    <source>
        <dbReference type="SAM" id="MobiDB-lite"/>
    </source>
</evidence>
<evidence type="ECO:0000313" key="4">
    <source>
        <dbReference type="RefSeq" id="XP_027196341.1"/>
    </source>
</evidence>
<feature type="transmembrane region" description="Helical" evidence="2">
    <location>
        <begin position="31"/>
        <end position="51"/>
    </location>
</feature>
<feature type="region of interest" description="Disordered" evidence="1">
    <location>
        <begin position="95"/>
        <end position="135"/>
    </location>
</feature>